<evidence type="ECO:0000313" key="3">
    <source>
        <dbReference type="Proteomes" id="UP000603352"/>
    </source>
</evidence>
<dbReference type="InterPro" id="IPR036597">
    <property type="entry name" value="Fido-like_dom_sf"/>
</dbReference>
<proteinExistence type="predicted"/>
<dbReference type="InterPro" id="IPR003812">
    <property type="entry name" value="Fido"/>
</dbReference>
<dbReference type="SUPFAM" id="SSF140931">
    <property type="entry name" value="Fic-like"/>
    <property type="match status" value="1"/>
</dbReference>
<dbReference type="NCBIfam" id="TIGR01550">
    <property type="entry name" value="DOC_P1"/>
    <property type="match status" value="1"/>
</dbReference>
<evidence type="ECO:0000259" key="1">
    <source>
        <dbReference type="PROSITE" id="PS51459"/>
    </source>
</evidence>
<dbReference type="Proteomes" id="UP000603352">
    <property type="component" value="Unassembled WGS sequence"/>
</dbReference>
<reference evidence="3" key="1">
    <citation type="journal article" date="2019" name="Int. J. Syst. Evol. Microbiol.">
        <title>The Global Catalogue of Microorganisms (GCM) 10K type strain sequencing project: providing services to taxonomists for standard genome sequencing and annotation.</title>
        <authorList>
            <consortium name="The Broad Institute Genomics Platform"/>
            <consortium name="The Broad Institute Genome Sequencing Center for Infectious Disease"/>
            <person name="Wu L."/>
            <person name="Ma J."/>
        </authorList>
    </citation>
    <scope>NUCLEOTIDE SEQUENCE [LARGE SCALE GENOMIC DNA]</scope>
    <source>
        <strain evidence="3">CGMCC 1.10188</strain>
    </source>
</reference>
<evidence type="ECO:0000313" key="2">
    <source>
        <dbReference type="EMBL" id="GGB37753.1"/>
    </source>
</evidence>
<dbReference type="PROSITE" id="PS51459">
    <property type="entry name" value="FIDO"/>
    <property type="match status" value="1"/>
</dbReference>
<dbReference type="Gene3D" id="1.20.120.1870">
    <property type="entry name" value="Fic/DOC protein, Fido domain"/>
    <property type="match status" value="1"/>
</dbReference>
<keyword evidence="3" id="KW-1185">Reference proteome</keyword>
<dbReference type="PANTHER" id="PTHR39426:SF1">
    <property type="entry name" value="HOMOLOGY TO DEATH-ON-CURING PROTEIN OF PHAGE P1"/>
    <property type="match status" value="1"/>
</dbReference>
<dbReference type="Pfam" id="PF02661">
    <property type="entry name" value="Fic"/>
    <property type="match status" value="1"/>
</dbReference>
<dbReference type="EMBL" id="BMDZ01000018">
    <property type="protein sequence ID" value="GGB37753.1"/>
    <property type="molecule type" value="Genomic_DNA"/>
</dbReference>
<dbReference type="PANTHER" id="PTHR39426">
    <property type="entry name" value="HOMOLOGY TO DEATH-ON-CURING PROTEIN OF PHAGE P1"/>
    <property type="match status" value="1"/>
</dbReference>
<dbReference type="InterPro" id="IPR053737">
    <property type="entry name" value="Type_II_TA_Toxin"/>
</dbReference>
<comment type="caution">
    <text evidence="2">The sequence shown here is derived from an EMBL/GenBank/DDBJ whole genome shotgun (WGS) entry which is preliminary data.</text>
</comment>
<sequence length="81" mass="8550">MQLAALYTAGIVQNHPFIDGNKRTGFLLGVLFLELNGITFTARQEDAANAVMTLAAGTLTPQGYAAFLKANASPVAPLRQS</sequence>
<feature type="domain" description="Fido" evidence="1">
    <location>
        <begin position="1"/>
        <end position="70"/>
    </location>
</feature>
<name>A0ABQ1IEN8_9PROT</name>
<organism evidence="2 3">
    <name type="scientific">Tistrella bauzanensis</name>
    <dbReference type="NCBI Taxonomy" id="657419"/>
    <lineage>
        <taxon>Bacteria</taxon>
        <taxon>Pseudomonadati</taxon>
        <taxon>Pseudomonadota</taxon>
        <taxon>Alphaproteobacteria</taxon>
        <taxon>Geminicoccales</taxon>
        <taxon>Geminicoccaceae</taxon>
        <taxon>Tistrella</taxon>
    </lineage>
</organism>
<gene>
    <name evidence="2" type="ORF">GCM10011505_19050</name>
</gene>
<protein>
    <recommendedName>
        <fullName evidence="1">Fido domain-containing protein</fullName>
    </recommendedName>
</protein>
<accession>A0ABQ1IEN8</accession>
<dbReference type="InterPro" id="IPR006440">
    <property type="entry name" value="Doc"/>
</dbReference>